<protein>
    <submittedName>
        <fullName evidence="9">Putative bifunctional inhibitor/LTP/seed storage protein family</fullName>
    </submittedName>
</protein>
<evidence type="ECO:0000256" key="4">
    <source>
        <dbReference type="ARBA" id="ARBA00023180"/>
    </source>
</evidence>
<dbReference type="InterPro" id="IPR036312">
    <property type="entry name" value="Bifun_inhib/LTP/seed_sf"/>
</dbReference>
<dbReference type="AlphaFoldDB" id="A0A833V271"/>
<feature type="transmembrane region" description="Helical" evidence="6">
    <location>
        <begin position="197"/>
        <end position="220"/>
    </location>
</feature>
<dbReference type="InterPro" id="IPR043325">
    <property type="entry name" value="LTSS"/>
</dbReference>
<dbReference type="InterPro" id="IPR016140">
    <property type="entry name" value="Bifunc_inhib/LTP/seed_store"/>
</dbReference>
<dbReference type="OrthoDB" id="659547at2759"/>
<dbReference type="Gene3D" id="1.10.110.10">
    <property type="entry name" value="Plant lipid-transfer and hydrophobic proteins"/>
    <property type="match status" value="1"/>
</dbReference>
<feature type="region of interest" description="Disordered" evidence="5">
    <location>
        <begin position="54"/>
        <end position="74"/>
    </location>
</feature>
<keyword evidence="4" id="KW-0325">Glycoprotein</keyword>
<dbReference type="SUPFAM" id="SSF47699">
    <property type="entry name" value="Bifunctional inhibitor/lipid-transfer protein/seed storage 2S albumin"/>
    <property type="match status" value="1"/>
</dbReference>
<proteinExistence type="inferred from homology"/>
<name>A0A833V271_9POAL</name>
<feature type="domain" description="Bifunctional inhibitor/plant lipid transfer protein/seed storage helical" evidence="8">
    <location>
        <begin position="84"/>
        <end position="163"/>
    </location>
</feature>
<accession>A0A833V271</accession>
<evidence type="ECO:0000256" key="2">
    <source>
        <dbReference type="ARBA" id="ARBA00022729"/>
    </source>
</evidence>
<evidence type="ECO:0000256" key="7">
    <source>
        <dbReference type="SAM" id="SignalP"/>
    </source>
</evidence>
<feature type="chain" id="PRO_5032619228" evidence="7">
    <location>
        <begin position="29"/>
        <end position="221"/>
    </location>
</feature>
<keyword evidence="6" id="KW-0812">Transmembrane</keyword>
<evidence type="ECO:0000256" key="3">
    <source>
        <dbReference type="ARBA" id="ARBA00023157"/>
    </source>
</evidence>
<evidence type="ECO:0000313" key="9">
    <source>
        <dbReference type="EMBL" id="KAF3322991.1"/>
    </source>
</evidence>
<dbReference type="CDD" id="cd00010">
    <property type="entry name" value="AAI_LTSS"/>
    <property type="match status" value="1"/>
</dbReference>
<dbReference type="Proteomes" id="UP000623129">
    <property type="component" value="Unassembled WGS sequence"/>
</dbReference>
<evidence type="ECO:0000256" key="6">
    <source>
        <dbReference type="SAM" id="Phobius"/>
    </source>
</evidence>
<evidence type="ECO:0000259" key="8">
    <source>
        <dbReference type="SMART" id="SM00499"/>
    </source>
</evidence>
<keyword evidence="6" id="KW-0472">Membrane</keyword>
<dbReference type="Pfam" id="PF14368">
    <property type="entry name" value="LTP_2"/>
    <property type="match status" value="1"/>
</dbReference>
<organism evidence="9 10">
    <name type="scientific">Carex littledalei</name>
    <dbReference type="NCBI Taxonomy" id="544730"/>
    <lineage>
        <taxon>Eukaryota</taxon>
        <taxon>Viridiplantae</taxon>
        <taxon>Streptophyta</taxon>
        <taxon>Embryophyta</taxon>
        <taxon>Tracheophyta</taxon>
        <taxon>Spermatophyta</taxon>
        <taxon>Magnoliopsida</taxon>
        <taxon>Liliopsida</taxon>
        <taxon>Poales</taxon>
        <taxon>Cyperaceae</taxon>
        <taxon>Cyperoideae</taxon>
        <taxon>Cariceae</taxon>
        <taxon>Carex</taxon>
        <taxon>Carex subgen. Euthyceras</taxon>
    </lineage>
</organism>
<comment type="similarity">
    <text evidence="1">Belongs to the plant LTP family.</text>
</comment>
<gene>
    <name evidence="9" type="ORF">FCM35_KLT12980</name>
</gene>
<reference evidence="9" key="1">
    <citation type="submission" date="2020-01" db="EMBL/GenBank/DDBJ databases">
        <title>Genome sequence of Kobresia littledalei, the first chromosome-level genome in the family Cyperaceae.</title>
        <authorList>
            <person name="Qu G."/>
        </authorList>
    </citation>
    <scope>NUCLEOTIDE SEQUENCE</scope>
    <source>
        <strain evidence="9">C.B.Clarke</strain>
        <tissue evidence="9">Leaf</tissue>
    </source>
</reference>
<comment type="caution">
    <text evidence="9">The sequence shown here is derived from an EMBL/GenBank/DDBJ whole genome shotgun (WGS) entry which is preliminary data.</text>
</comment>
<keyword evidence="6" id="KW-1133">Transmembrane helix</keyword>
<keyword evidence="10" id="KW-1185">Reference proteome</keyword>
<keyword evidence="2 7" id="KW-0732">Signal</keyword>
<evidence type="ECO:0000256" key="5">
    <source>
        <dbReference type="SAM" id="MobiDB-lite"/>
    </source>
</evidence>
<keyword evidence="3" id="KW-1015">Disulfide bond</keyword>
<evidence type="ECO:0000256" key="1">
    <source>
        <dbReference type="ARBA" id="ARBA00009748"/>
    </source>
</evidence>
<evidence type="ECO:0000313" key="10">
    <source>
        <dbReference type="Proteomes" id="UP000623129"/>
    </source>
</evidence>
<feature type="signal peptide" evidence="7">
    <location>
        <begin position="1"/>
        <end position="28"/>
    </location>
</feature>
<dbReference type="PANTHER" id="PTHR33044">
    <property type="entry name" value="BIFUNCTIONAL INHIBITOR/LIPID-TRANSFER PROTEIN/SEED STORAGE 2S ALBUMIN SUPERFAMILY PROTEIN-RELATED"/>
    <property type="match status" value="1"/>
</dbReference>
<dbReference type="EMBL" id="SWLB01000024">
    <property type="protein sequence ID" value="KAF3322991.1"/>
    <property type="molecule type" value="Genomic_DNA"/>
</dbReference>
<sequence length="221" mass="22413">MASSSFLTEPSPMLLSFLLLSLSNTVLCSVHHKPKLPQAPSPALVVATPPAPVEAQAPAPVEETPTTPSPASALVPAEAPTKDCSPYATGLLDCLDYIQAGSADAKPGPSCCSDLREIAKQDVSCLCALLTGNQDSFGFQINTSRVLSLPYTCTFTLPSSSKCTALLGPPTVAAVPGPSASQGISDIASSPLPPESLAAAFAVTIFTIAAGIAVSTLSLFA</sequence>
<dbReference type="SMART" id="SM00499">
    <property type="entry name" value="AAI"/>
    <property type="match status" value="1"/>
</dbReference>